<keyword evidence="1" id="KW-0238">DNA-binding</keyword>
<dbReference type="EMBL" id="JBFMIA010000016">
    <property type="protein sequence ID" value="MEW9502819.1"/>
    <property type="molecule type" value="Genomic_DNA"/>
</dbReference>
<sequence length="61" mass="6946">MNNTEVLEEVSEKSGINIDDCKKVLDAFEEVLSDEMSNSENVSSAFDKVYKVLSFLKNKKR</sequence>
<dbReference type="SUPFAM" id="SSF47729">
    <property type="entry name" value="IHF-like DNA-binding proteins"/>
    <property type="match status" value="1"/>
</dbReference>
<dbReference type="Pfam" id="PF00216">
    <property type="entry name" value="Bac_DNA_binding"/>
    <property type="match status" value="1"/>
</dbReference>
<accession>A0ABV3Q7E4</accession>
<dbReference type="InterPro" id="IPR010992">
    <property type="entry name" value="IHF-like_DNA-bd_dom_sf"/>
</dbReference>
<dbReference type="RefSeq" id="WP_367780306.1">
    <property type="nucleotide sequence ID" value="NZ_JBFMIA010000016.1"/>
</dbReference>
<dbReference type="InterPro" id="IPR000119">
    <property type="entry name" value="Hist_DNA-bd"/>
</dbReference>
<proteinExistence type="predicted"/>
<dbReference type="GO" id="GO:0003677">
    <property type="term" value="F:DNA binding"/>
    <property type="evidence" value="ECO:0007669"/>
    <property type="project" value="UniProtKB-KW"/>
</dbReference>
<dbReference type="Gene3D" id="4.10.520.10">
    <property type="entry name" value="IHF-like DNA-binding proteins"/>
    <property type="match status" value="1"/>
</dbReference>
<organism evidence="1 2">
    <name type="scientific">Jeotgalibacillus marinus</name>
    <dbReference type="NCBI Taxonomy" id="86667"/>
    <lineage>
        <taxon>Bacteria</taxon>
        <taxon>Bacillati</taxon>
        <taxon>Bacillota</taxon>
        <taxon>Bacilli</taxon>
        <taxon>Bacillales</taxon>
        <taxon>Caryophanaceae</taxon>
        <taxon>Jeotgalibacillus</taxon>
    </lineage>
</organism>
<evidence type="ECO:0000313" key="1">
    <source>
        <dbReference type="EMBL" id="MEW9502819.1"/>
    </source>
</evidence>
<name>A0ABV3Q7E4_9BACL</name>
<reference evidence="1 2" key="1">
    <citation type="journal article" date="1979" name="Int. J. Syst. Evol. Microbiol.">
        <title>Bacillus globisporus subsp. marinus subsp. nov.</title>
        <authorList>
            <person name="Liu H."/>
        </authorList>
    </citation>
    <scope>NUCLEOTIDE SEQUENCE [LARGE SCALE GENOMIC DNA]</scope>
    <source>
        <strain evidence="1 2">DSM 1297</strain>
    </source>
</reference>
<gene>
    <name evidence="1" type="ORF">AB1471_13570</name>
</gene>
<protein>
    <submittedName>
        <fullName evidence="1">HU family DNA-binding protein</fullName>
    </submittedName>
</protein>
<dbReference type="Proteomes" id="UP001556040">
    <property type="component" value="Unassembled WGS sequence"/>
</dbReference>
<evidence type="ECO:0000313" key="2">
    <source>
        <dbReference type="Proteomes" id="UP001556040"/>
    </source>
</evidence>
<comment type="caution">
    <text evidence="1">The sequence shown here is derived from an EMBL/GenBank/DDBJ whole genome shotgun (WGS) entry which is preliminary data.</text>
</comment>
<keyword evidence="2" id="KW-1185">Reference proteome</keyword>